<organism evidence="1 2">
    <name type="scientific">Candidatus Accumulibacter aalborgensis</name>
    <dbReference type="NCBI Taxonomy" id="1860102"/>
    <lineage>
        <taxon>Bacteria</taxon>
        <taxon>Pseudomonadati</taxon>
        <taxon>Pseudomonadota</taxon>
        <taxon>Betaproteobacteria</taxon>
        <taxon>Candidatus Accumulibacter</taxon>
    </lineage>
</organism>
<dbReference type="EMBL" id="FLQX01000010">
    <property type="protein sequence ID" value="SBT03588.1"/>
    <property type="molecule type" value="Genomic_DNA"/>
</dbReference>
<proteinExistence type="predicted"/>
<protein>
    <submittedName>
        <fullName evidence="1">Uncharacterized protein</fullName>
    </submittedName>
</protein>
<sequence length="61" mass="6534">MFHFLNAVAQGISVEESCDSQNGDTMPFSILLPDFLNSNSLSRKSCPNCSSKISPSKANAP</sequence>
<dbReference type="AlphaFoldDB" id="A0A1A8XI20"/>
<accession>A0A1A8XI20</accession>
<reference evidence="1 2" key="1">
    <citation type="submission" date="2016-06" db="EMBL/GenBank/DDBJ databases">
        <authorList>
            <person name="Kjaerup R.B."/>
            <person name="Dalgaard T.S."/>
            <person name="Juul-Madsen H.R."/>
        </authorList>
    </citation>
    <scope>NUCLEOTIDE SEQUENCE [LARGE SCALE GENOMIC DNA]</scope>
    <source>
        <strain evidence="1">3</strain>
    </source>
</reference>
<name>A0A1A8XI20_9PROT</name>
<evidence type="ECO:0000313" key="2">
    <source>
        <dbReference type="Proteomes" id="UP000199169"/>
    </source>
</evidence>
<dbReference type="STRING" id="1860102.ACCAA_1070019"/>
<evidence type="ECO:0000313" key="1">
    <source>
        <dbReference type="EMBL" id="SBT03588.1"/>
    </source>
</evidence>
<keyword evidence="2" id="KW-1185">Reference proteome</keyword>
<dbReference type="Proteomes" id="UP000199169">
    <property type="component" value="Unassembled WGS sequence"/>
</dbReference>
<gene>
    <name evidence="1" type="ORF">ACCAA_1070019</name>
</gene>